<evidence type="ECO:0000313" key="1">
    <source>
        <dbReference type="EMBL" id="KAG1802732.1"/>
    </source>
</evidence>
<gene>
    <name evidence="1" type="ORF">HD556DRAFT_1304013</name>
</gene>
<dbReference type="RefSeq" id="XP_041165629.1">
    <property type="nucleotide sequence ID" value="XM_041299639.1"/>
</dbReference>
<reference evidence="1" key="1">
    <citation type="journal article" date="2020" name="New Phytol.">
        <title>Comparative genomics reveals dynamic genome evolution in host specialist ectomycorrhizal fungi.</title>
        <authorList>
            <person name="Lofgren L.A."/>
            <person name="Nguyen N.H."/>
            <person name="Vilgalys R."/>
            <person name="Ruytinx J."/>
            <person name="Liao H.L."/>
            <person name="Branco S."/>
            <person name="Kuo A."/>
            <person name="LaButti K."/>
            <person name="Lipzen A."/>
            <person name="Andreopoulos W."/>
            <person name="Pangilinan J."/>
            <person name="Riley R."/>
            <person name="Hundley H."/>
            <person name="Na H."/>
            <person name="Barry K."/>
            <person name="Grigoriev I.V."/>
            <person name="Stajich J.E."/>
            <person name="Kennedy P.G."/>
        </authorList>
    </citation>
    <scope>NUCLEOTIDE SEQUENCE</scope>
    <source>
        <strain evidence="1">S12</strain>
    </source>
</reference>
<dbReference type="Proteomes" id="UP000719766">
    <property type="component" value="Unassembled WGS sequence"/>
</dbReference>
<evidence type="ECO:0000313" key="2">
    <source>
        <dbReference type="Proteomes" id="UP000719766"/>
    </source>
</evidence>
<dbReference type="OrthoDB" id="2745718at2759"/>
<organism evidence="1 2">
    <name type="scientific">Suillus plorans</name>
    <dbReference type="NCBI Taxonomy" id="116603"/>
    <lineage>
        <taxon>Eukaryota</taxon>
        <taxon>Fungi</taxon>
        <taxon>Dikarya</taxon>
        <taxon>Basidiomycota</taxon>
        <taxon>Agaricomycotina</taxon>
        <taxon>Agaricomycetes</taxon>
        <taxon>Agaricomycetidae</taxon>
        <taxon>Boletales</taxon>
        <taxon>Suillineae</taxon>
        <taxon>Suillaceae</taxon>
        <taxon>Suillus</taxon>
    </lineage>
</organism>
<sequence>MSPSLHFVISTRIFFEPDFIKGGSMAIPWKHWGPLNTRIFQHCPDVVDSAAGSQILKVEHAIDTTDGNDFLEYSLRVMDFSPLAIKYGQGLGRLVREPSTIDLDGQSLTTSLPYVEVVSSKISSSTDELLLSSIDEDRINSFHVDNCFVKVIKIWEGV</sequence>
<dbReference type="EMBL" id="JABBWE010000005">
    <property type="protein sequence ID" value="KAG1802732.1"/>
    <property type="molecule type" value="Genomic_DNA"/>
</dbReference>
<protein>
    <submittedName>
        <fullName evidence="1">Uncharacterized protein</fullName>
    </submittedName>
</protein>
<name>A0A9P7J4T5_9AGAM</name>
<dbReference type="AlphaFoldDB" id="A0A9P7J4T5"/>
<comment type="caution">
    <text evidence="1">The sequence shown here is derived from an EMBL/GenBank/DDBJ whole genome shotgun (WGS) entry which is preliminary data.</text>
</comment>
<keyword evidence="2" id="KW-1185">Reference proteome</keyword>
<accession>A0A9P7J4T5</accession>
<dbReference type="GeneID" id="64593403"/>
<proteinExistence type="predicted"/>